<dbReference type="AlphaFoldDB" id="A0A9D9HUQ5"/>
<organism evidence="2 3">
    <name type="scientific">Candidatus Gallipaludibacter merdavium</name>
    <dbReference type="NCBI Taxonomy" id="2840839"/>
    <lineage>
        <taxon>Bacteria</taxon>
        <taxon>Pseudomonadati</taxon>
        <taxon>Bacteroidota</taxon>
        <taxon>Bacteroidia</taxon>
        <taxon>Bacteroidales</taxon>
        <taxon>Candidatus Gallipaludibacter</taxon>
    </lineage>
</organism>
<name>A0A9D9HUQ5_9BACT</name>
<evidence type="ECO:0000313" key="3">
    <source>
        <dbReference type="Proteomes" id="UP000823641"/>
    </source>
</evidence>
<sequence>MRSLLIVFLLSVCVPTCLCYAEDKEKEEEPKEILLDVESAYEIPHTRSLYSAIPEAVLQGTSVRVTFDEPLPHVDIRICKVVSGEMVYEMSYAYESEVCIDLSACDKGNYVIYLDAETVIYEGDFSLRN</sequence>
<gene>
    <name evidence="2" type="ORF">IAA73_07905</name>
</gene>
<proteinExistence type="predicted"/>
<dbReference type="EMBL" id="JADIMG010000075">
    <property type="protein sequence ID" value="MBO8460238.1"/>
    <property type="molecule type" value="Genomic_DNA"/>
</dbReference>
<reference evidence="2" key="2">
    <citation type="journal article" date="2021" name="PeerJ">
        <title>Extensive microbial diversity within the chicken gut microbiome revealed by metagenomics and culture.</title>
        <authorList>
            <person name="Gilroy R."/>
            <person name="Ravi A."/>
            <person name="Getino M."/>
            <person name="Pursley I."/>
            <person name="Horton D.L."/>
            <person name="Alikhan N.F."/>
            <person name="Baker D."/>
            <person name="Gharbi K."/>
            <person name="Hall N."/>
            <person name="Watson M."/>
            <person name="Adriaenssens E.M."/>
            <person name="Foster-Nyarko E."/>
            <person name="Jarju S."/>
            <person name="Secka A."/>
            <person name="Antonio M."/>
            <person name="Oren A."/>
            <person name="Chaudhuri R.R."/>
            <person name="La Ragione R."/>
            <person name="Hildebrand F."/>
            <person name="Pallen M.J."/>
        </authorList>
    </citation>
    <scope>NUCLEOTIDE SEQUENCE</scope>
    <source>
        <strain evidence="2">G3-3990</strain>
    </source>
</reference>
<dbReference type="Proteomes" id="UP000823641">
    <property type="component" value="Unassembled WGS sequence"/>
</dbReference>
<evidence type="ECO:0000256" key="1">
    <source>
        <dbReference type="SAM" id="SignalP"/>
    </source>
</evidence>
<comment type="caution">
    <text evidence="2">The sequence shown here is derived from an EMBL/GenBank/DDBJ whole genome shotgun (WGS) entry which is preliminary data.</text>
</comment>
<accession>A0A9D9HUQ5</accession>
<reference evidence="2" key="1">
    <citation type="submission" date="2020-10" db="EMBL/GenBank/DDBJ databases">
        <authorList>
            <person name="Gilroy R."/>
        </authorList>
    </citation>
    <scope>NUCLEOTIDE SEQUENCE</scope>
    <source>
        <strain evidence="2">G3-3990</strain>
    </source>
</reference>
<protein>
    <submittedName>
        <fullName evidence="2">DUF3244 domain-containing protein</fullName>
    </submittedName>
</protein>
<dbReference type="Gene3D" id="2.60.40.3080">
    <property type="match status" value="1"/>
</dbReference>
<keyword evidence="1" id="KW-0732">Signal</keyword>
<feature type="signal peptide" evidence="1">
    <location>
        <begin position="1"/>
        <end position="21"/>
    </location>
</feature>
<evidence type="ECO:0000313" key="2">
    <source>
        <dbReference type="EMBL" id="MBO8460238.1"/>
    </source>
</evidence>
<dbReference type="Pfam" id="PF11589">
    <property type="entry name" value="DUF3244"/>
    <property type="match status" value="1"/>
</dbReference>
<feature type="chain" id="PRO_5039569145" evidence="1">
    <location>
        <begin position="22"/>
        <end position="129"/>
    </location>
</feature>
<dbReference type="InterPro" id="IPR021638">
    <property type="entry name" value="DUF3244"/>
</dbReference>